<accession>A0A1H3ADH5</accession>
<evidence type="ECO:0008006" key="5">
    <source>
        <dbReference type="Google" id="ProtNLM"/>
    </source>
</evidence>
<feature type="region of interest" description="Disordered" evidence="1">
    <location>
        <begin position="23"/>
        <end position="56"/>
    </location>
</feature>
<dbReference type="Proteomes" id="UP000198816">
    <property type="component" value="Unassembled WGS sequence"/>
</dbReference>
<dbReference type="OrthoDB" id="5765642at2"/>
<organism evidence="3 4">
    <name type="scientific">Thiocapsa roseopersicina</name>
    <dbReference type="NCBI Taxonomy" id="1058"/>
    <lineage>
        <taxon>Bacteria</taxon>
        <taxon>Pseudomonadati</taxon>
        <taxon>Pseudomonadota</taxon>
        <taxon>Gammaproteobacteria</taxon>
        <taxon>Chromatiales</taxon>
        <taxon>Chromatiaceae</taxon>
        <taxon>Thiocapsa</taxon>
    </lineage>
</organism>
<feature type="compositionally biased region" description="Low complexity" evidence="1">
    <location>
        <begin position="31"/>
        <end position="45"/>
    </location>
</feature>
<evidence type="ECO:0000313" key="3">
    <source>
        <dbReference type="EMBL" id="SDX27713.1"/>
    </source>
</evidence>
<feature type="chain" id="PRO_5011747907" description="Lipoprotein" evidence="2">
    <location>
        <begin position="30"/>
        <end position="191"/>
    </location>
</feature>
<dbReference type="EMBL" id="FNNZ01000019">
    <property type="protein sequence ID" value="SDX27713.1"/>
    <property type="molecule type" value="Genomic_DNA"/>
</dbReference>
<proteinExistence type="predicted"/>
<keyword evidence="2" id="KW-0732">Signal</keyword>
<name>A0A1H3ADH5_THIRO</name>
<evidence type="ECO:0000256" key="1">
    <source>
        <dbReference type="SAM" id="MobiDB-lite"/>
    </source>
</evidence>
<feature type="signal peptide" evidence="2">
    <location>
        <begin position="1"/>
        <end position="29"/>
    </location>
</feature>
<dbReference type="AlphaFoldDB" id="A0A1H3ADH5"/>
<evidence type="ECO:0000256" key="2">
    <source>
        <dbReference type="SAM" id="SignalP"/>
    </source>
</evidence>
<dbReference type="RefSeq" id="WP_093035362.1">
    <property type="nucleotide sequence ID" value="NZ_FNNZ01000019.1"/>
</dbReference>
<sequence>MLPRRFSHLLLVAVAALATVSCGSSPTSAPVQTSTRVGTSTVVGTPAPARPKATASGEIYDGPPALAIAPVVDGRTSATPEVSAWWIQKLIAEDLDRSDLFAGVIPLEHASEAHEGGLLVQPALTALTWTQPNQRSGTIAMRIRASDTATGRVRLDRVYTASCRDCKVPPGQPPVAGPLAVLMQDVAKDLQ</sequence>
<keyword evidence="4" id="KW-1185">Reference proteome</keyword>
<dbReference type="PROSITE" id="PS51257">
    <property type="entry name" value="PROKAR_LIPOPROTEIN"/>
    <property type="match status" value="1"/>
</dbReference>
<gene>
    <name evidence="3" type="ORF">SAMN05421783_11945</name>
</gene>
<protein>
    <recommendedName>
        <fullName evidence="5">Lipoprotein</fullName>
    </recommendedName>
</protein>
<evidence type="ECO:0000313" key="4">
    <source>
        <dbReference type="Proteomes" id="UP000198816"/>
    </source>
</evidence>
<reference evidence="4" key="1">
    <citation type="submission" date="2016-10" db="EMBL/GenBank/DDBJ databases">
        <authorList>
            <person name="Varghese N."/>
            <person name="Submissions S."/>
        </authorList>
    </citation>
    <scope>NUCLEOTIDE SEQUENCE [LARGE SCALE GENOMIC DNA]</scope>
    <source>
        <strain evidence="4">DSM 217</strain>
    </source>
</reference>